<dbReference type="GO" id="GO:0003677">
    <property type="term" value="F:DNA binding"/>
    <property type="evidence" value="ECO:0007669"/>
    <property type="project" value="InterPro"/>
</dbReference>
<dbReference type="Gene3D" id="3.90.1750.20">
    <property type="entry name" value="Putative Large Serine Recombinase, Chain B, Domain 2"/>
    <property type="match status" value="1"/>
</dbReference>
<evidence type="ECO:0000259" key="2">
    <source>
        <dbReference type="PROSITE" id="PS51737"/>
    </source>
</evidence>
<dbReference type="Pfam" id="PF07508">
    <property type="entry name" value="Recombinase"/>
    <property type="match status" value="1"/>
</dbReference>
<dbReference type="CDD" id="cd00338">
    <property type="entry name" value="Ser_Recombinase"/>
    <property type="match status" value="1"/>
</dbReference>
<dbReference type="GO" id="GO:0000150">
    <property type="term" value="F:DNA strand exchange activity"/>
    <property type="evidence" value="ECO:0007669"/>
    <property type="project" value="InterPro"/>
</dbReference>
<dbReference type="SMART" id="SM00857">
    <property type="entry name" value="Resolvase"/>
    <property type="match status" value="1"/>
</dbReference>
<accession>A0A837HPC8</accession>
<gene>
    <name evidence="3" type="ORF">UT27_C0024G0006</name>
</gene>
<evidence type="ECO:0000313" key="3">
    <source>
        <dbReference type="EMBL" id="KKR00056.1"/>
    </source>
</evidence>
<dbReference type="Pfam" id="PF13408">
    <property type="entry name" value="Zn_ribbon_recom"/>
    <property type="match status" value="1"/>
</dbReference>
<evidence type="ECO:0000313" key="4">
    <source>
        <dbReference type="Proteomes" id="UP000033998"/>
    </source>
</evidence>
<dbReference type="InterPro" id="IPR006119">
    <property type="entry name" value="Resolv_N"/>
</dbReference>
<dbReference type="InterPro" id="IPR011109">
    <property type="entry name" value="DNA_bind_recombinase_dom"/>
</dbReference>
<dbReference type="PROSITE" id="PS51737">
    <property type="entry name" value="RECOMBINASE_DNA_BIND"/>
    <property type="match status" value="1"/>
</dbReference>
<dbReference type="PANTHER" id="PTHR30461:SF23">
    <property type="entry name" value="DNA RECOMBINASE-RELATED"/>
    <property type="match status" value="1"/>
</dbReference>
<dbReference type="Pfam" id="PF00239">
    <property type="entry name" value="Resolvase"/>
    <property type="match status" value="1"/>
</dbReference>
<sequence>RSEFCEAKLALGSPLPPFAEATKSQSSPQCMETIQIKTKCVLYARKSTEDDDKQVMSIEAQLFELREYARRERIEILKEFMEAKSAKKPGREEFAKMLAFVETSKEPIGILAWHPDRLARNSVDGGKIIYLVDINRIASLRFPQFWFEPTPQGKFMLQVAFGQSKYFSDNLVENVKRGVRQKLRKGEWLTRAPFGYVNNYKTRNIEPHPVRSKVIIRAYKEYAKGTHGLESLSQFLADHGVYQKNGKPLGKASVNCILNNRAYLGFTKHYGEYFPGSFAPILSPTLFEAVQKVLKTRQKPRKSKIAHPFHFLGFARCGECGGMFTAQYSTNRFGTKYSYYRCTKKFGVCGQLYLQEHALATQLKTLLQSVSLPHEEILKMESKIDEWENENISSRGSVVQNLKDKIRGNQEKLEKLVSIYLDEDIEREIYLERKDLLMREKASLLESERDFGQQRKNWVEPLRSFVLSLKECADLEKTENYLEWKQFFQKIGSNSEIKDKTVSIHCRFRKGRKRAT</sequence>
<dbReference type="InterPro" id="IPR038109">
    <property type="entry name" value="DNA_bind_recomb_sf"/>
</dbReference>
<dbReference type="PROSITE" id="PS51736">
    <property type="entry name" value="RECOMBINASES_3"/>
    <property type="match status" value="1"/>
</dbReference>
<dbReference type="EMBL" id="LBWE01000024">
    <property type="protein sequence ID" value="KKR00056.1"/>
    <property type="molecule type" value="Genomic_DNA"/>
</dbReference>
<dbReference type="AlphaFoldDB" id="A0A837HPC8"/>
<dbReference type="Proteomes" id="UP000033998">
    <property type="component" value="Unassembled WGS sequence"/>
</dbReference>
<dbReference type="InterPro" id="IPR025827">
    <property type="entry name" value="Zn_ribbon_recom_dom"/>
</dbReference>
<dbReference type="InterPro" id="IPR036162">
    <property type="entry name" value="Resolvase-like_N_sf"/>
</dbReference>
<feature type="domain" description="Resolvase/invertase-type recombinase catalytic" evidence="1">
    <location>
        <begin position="39"/>
        <end position="186"/>
    </location>
</feature>
<comment type="caution">
    <text evidence="3">The sequence shown here is derived from an EMBL/GenBank/DDBJ whole genome shotgun (WGS) entry which is preliminary data.</text>
</comment>
<organism evidence="3 4">
    <name type="scientific">Candidatus Nomurabacteria bacterium GW2011_GWD2_39_12</name>
    <dbReference type="NCBI Taxonomy" id="1618759"/>
    <lineage>
        <taxon>Bacteria</taxon>
        <taxon>Candidatus Nomuraibacteriota</taxon>
    </lineage>
</organism>
<dbReference type="PANTHER" id="PTHR30461">
    <property type="entry name" value="DNA-INVERTASE FROM LAMBDOID PROPHAGE"/>
    <property type="match status" value="1"/>
</dbReference>
<dbReference type="InterPro" id="IPR050639">
    <property type="entry name" value="SSR_resolvase"/>
</dbReference>
<feature type="non-terminal residue" evidence="3">
    <location>
        <position position="1"/>
    </location>
</feature>
<protein>
    <submittedName>
        <fullName evidence="3">Recombinase</fullName>
    </submittedName>
</protein>
<dbReference type="Gene3D" id="3.40.50.1390">
    <property type="entry name" value="Resolvase, N-terminal catalytic domain"/>
    <property type="match status" value="1"/>
</dbReference>
<proteinExistence type="predicted"/>
<name>A0A837HPC8_9BACT</name>
<feature type="domain" description="Recombinase" evidence="2">
    <location>
        <begin position="193"/>
        <end position="300"/>
    </location>
</feature>
<evidence type="ECO:0000259" key="1">
    <source>
        <dbReference type="PROSITE" id="PS51736"/>
    </source>
</evidence>
<dbReference type="SUPFAM" id="SSF53041">
    <property type="entry name" value="Resolvase-like"/>
    <property type="match status" value="1"/>
</dbReference>
<reference evidence="3 4" key="1">
    <citation type="journal article" date="2015" name="Nature">
        <title>rRNA introns, odd ribosomes, and small enigmatic genomes across a large radiation of phyla.</title>
        <authorList>
            <person name="Brown C.T."/>
            <person name="Hug L.A."/>
            <person name="Thomas B.C."/>
            <person name="Sharon I."/>
            <person name="Castelle C.J."/>
            <person name="Singh A."/>
            <person name="Wilkins M.J."/>
            <person name="Williams K.H."/>
            <person name="Banfield J.F."/>
        </authorList>
    </citation>
    <scope>NUCLEOTIDE SEQUENCE [LARGE SCALE GENOMIC DNA]</scope>
</reference>